<dbReference type="Proteomes" id="UP001066276">
    <property type="component" value="Chromosome 5"/>
</dbReference>
<feature type="compositionally biased region" description="Basic and acidic residues" evidence="1">
    <location>
        <begin position="48"/>
        <end position="58"/>
    </location>
</feature>
<evidence type="ECO:0000313" key="3">
    <source>
        <dbReference type="Proteomes" id="UP001066276"/>
    </source>
</evidence>
<reference evidence="2" key="1">
    <citation type="journal article" date="2022" name="bioRxiv">
        <title>Sequencing and chromosome-scale assembly of the giantPleurodeles waltlgenome.</title>
        <authorList>
            <person name="Brown T."/>
            <person name="Elewa A."/>
            <person name="Iarovenko S."/>
            <person name="Subramanian E."/>
            <person name="Araus A.J."/>
            <person name="Petzold A."/>
            <person name="Susuki M."/>
            <person name="Suzuki K.-i.T."/>
            <person name="Hayashi T."/>
            <person name="Toyoda A."/>
            <person name="Oliveira C."/>
            <person name="Osipova E."/>
            <person name="Leigh N.D."/>
            <person name="Simon A."/>
            <person name="Yun M.H."/>
        </authorList>
    </citation>
    <scope>NUCLEOTIDE SEQUENCE</scope>
    <source>
        <strain evidence="2">20211129_DDA</strain>
        <tissue evidence="2">Liver</tissue>
    </source>
</reference>
<gene>
    <name evidence="2" type="ORF">NDU88_011024</name>
</gene>
<evidence type="ECO:0000256" key="1">
    <source>
        <dbReference type="SAM" id="MobiDB-lite"/>
    </source>
</evidence>
<name>A0AAV7S2G8_PLEWA</name>
<dbReference type="EMBL" id="JANPWB010000009">
    <property type="protein sequence ID" value="KAJ1158333.1"/>
    <property type="molecule type" value="Genomic_DNA"/>
</dbReference>
<comment type="caution">
    <text evidence="2">The sequence shown here is derived from an EMBL/GenBank/DDBJ whole genome shotgun (WGS) entry which is preliminary data.</text>
</comment>
<accession>A0AAV7S2G8</accession>
<dbReference type="AlphaFoldDB" id="A0AAV7S2G8"/>
<sequence length="106" mass="11326">MPLRRSAFSVPFSSPGRSVSGECHSPQPGSGERCVPDSGGSASQRSHSAADAEERSQIAHDIRRSEWRCGAPLQGVVLALFLIRSSAKTFSTSAQSKDDAHMKNVK</sequence>
<protein>
    <submittedName>
        <fullName evidence="2">Uncharacterized protein</fullName>
    </submittedName>
</protein>
<proteinExistence type="predicted"/>
<keyword evidence="3" id="KW-1185">Reference proteome</keyword>
<evidence type="ECO:0000313" key="2">
    <source>
        <dbReference type="EMBL" id="KAJ1158333.1"/>
    </source>
</evidence>
<organism evidence="2 3">
    <name type="scientific">Pleurodeles waltl</name>
    <name type="common">Iberian ribbed newt</name>
    <dbReference type="NCBI Taxonomy" id="8319"/>
    <lineage>
        <taxon>Eukaryota</taxon>
        <taxon>Metazoa</taxon>
        <taxon>Chordata</taxon>
        <taxon>Craniata</taxon>
        <taxon>Vertebrata</taxon>
        <taxon>Euteleostomi</taxon>
        <taxon>Amphibia</taxon>
        <taxon>Batrachia</taxon>
        <taxon>Caudata</taxon>
        <taxon>Salamandroidea</taxon>
        <taxon>Salamandridae</taxon>
        <taxon>Pleurodelinae</taxon>
        <taxon>Pleurodeles</taxon>
    </lineage>
</organism>
<feature type="region of interest" description="Disordered" evidence="1">
    <location>
        <begin position="1"/>
        <end position="58"/>
    </location>
</feature>